<gene>
    <name evidence="3" type="ORF">LSAT_V11C300139830</name>
</gene>
<evidence type="ECO:0000259" key="2">
    <source>
        <dbReference type="Pfam" id="PF26130"/>
    </source>
</evidence>
<accession>A0A9R1W932</accession>
<keyword evidence="4" id="KW-1185">Reference proteome</keyword>
<comment type="caution">
    <text evidence="3">The sequence shown here is derived from an EMBL/GenBank/DDBJ whole genome shotgun (WGS) entry which is preliminary data.</text>
</comment>
<evidence type="ECO:0000313" key="3">
    <source>
        <dbReference type="EMBL" id="KAJ0219453.1"/>
    </source>
</evidence>
<reference evidence="3 4" key="1">
    <citation type="journal article" date="2017" name="Nat. Commun.">
        <title>Genome assembly with in vitro proximity ligation data and whole-genome triplication in lettuce.</title>
        <authorList>
            <person name="Reyes-Chin-Wo S."/>
            <person name="Wang Z."/>
            <person name="Yang X."/>
            <person name="Kozik A."/>
            <person name="Arikit S."/>
            <person name="Song C."/>
            <person name="Xia L."/>
            <person name="Froenicke L."/>
            <person name="Lavelle D.O."/>
            <person name="Truco M.J."/>
            <person name="Xia R."/>
            <person name="Zhu S."/>
            <person name="Xu C."/>
            <person name="Xu H."/>
            <person name="Xu X."/>
            <person name="Cox K."/>
            <person name="Korf I."/>
            <person name="Meyers B.C."/>
            <person name="Michelmore R.W."/>
        </authorList>
    </citation>
    <scope>NUCLEOTIDE SEQUENCE [LARGE SCALE GENOMIC DNA]</scope>
    <source>
        <strain evidence="4">cv. Salinas</strain>
        <tissue evidence="3">Seedlings</tissue>
    </source>
</reference>
<dbReference type="Proteomes" id="UP000235145">
    <property type="component" value="Unassembled WGS sequence"/>
</dbReference>
<feature type="compositionally biased region" description="Acidic residues" evidence="1">
    <location>
        <begin position="294"/>
        <end position="325"/>
    </location>
</feature>
<sequence length="446" mass="50717">MRSRLEYVENTTYSGRIRSLGTPTWFSIKLHHGGRFTKLPDIKYTGGEMCYVDYVDIDEFSLHELDAIMLDLGYPDPWMDELTDESPVIYYDFRIPNGDFQFGLRALGNDQDVINLSKFIQNNKLIEVYTEHGKTNLLAYFMSLNAKGKVIIEELPENDDQGVKAEAEVHVESPLRNMNHVNDEPIGEYMSLILFGSKSDAFSPEYKRGRVGNSKRGEGSCSKRLNLEDIDDLKEKENTDEGVKEVQEAATVVEGCYKPFTSNIANVGDGMIGVQDNDHIEGRYNTPPDAKEYEGDDESQESDEDYEKDEGDDEDGKQSESEDQVDDIMDEENNIQDVDVDMANFCLNVESDVEGACINGIHGHEPEDMEVINNEFKSLDEGSKQDRERRALIKILGKEKRSSLGSIHIQSFSVGQKFKSKKDLKELIDVHALETRRNLFFKKMTM</sequence>
<dbReference type="InterPro" id="IPR058594">
    <property type="entry name" value="PB1-like_dom_pln"/>
</dbReference>
<dbReference type="Pfam" id="PF26130">
    <property type="entry name" value="PB1-like"/>
    <property type="match status" value="1"/>
</dbReference>
<organism evidence="3 4">
    <name type="scientific">Lactuca sativa</name>
    <name type="common">Garden lettuce</name>
    <dbReference type="NCBI Taxonomy" id="4236"/>
    <lineage>
        <taxon>Eukaryota</taxon>
        <taxon>Viridiplantae</taxon>
        <taxon>Streptophyta</taxon>
        <taxon>Embryophyta</taxon>
        <taxon>Tracheophyta</taxon>
        <taxon>Spermatophyta</taxon>
        <taxon>Magnoliopsida</taxon>
        <taxon>eudicotyledons</taxon>
        <taxon>Gunneridae</taxon>
        <taxon>Pentapetalae</taxon>
        <taxon>asterids</taxon>
        <taxon>campanulids</taxon>
        <taxon>Asterales</taxon>
        <taxon>Asteraceae</taxon>
        <taxon>Cichorioideae</taxon>
        <taxon>Cichorieae</taxon>
        <taxon>Lactucinae</taxon>
        <taxon>Lactuca</taxon>
    </lineage>
</organism>
<feature type="region of interest" description="Disordered" evidence="1">
    <location>
        <begin position="276"/>
        <end position="325"/>
    </location>
</feature>
<evidence type="ECO:0000313" key="4">
    <source>
        <dbReference type="Proteomes" id="UP000235145"/>
    </source>
</evidence>
<evidence type="ECO:0000256" key="1">
    <source>
        <dbReference type="SAM" id="MobiDB-lite"/>
    </source>
</evidence>
<dbReference type="AlphaFoldDB" id="A0A9R1W932"/>
<proteinExistence type="predicted"/>
<protein>
    <recommendedName>
        <fullName evidence="2">PB1-like domain-containing protein</fullName>
    </recommendedName>
</protein>
<feature type="domain" description="PB1-like" evidence="2">
    <location>
        <begin position="25"/>
        <end position="132"/>
    </location>
</feature>
<name>A0A9R1W932_LACSA</name>
<dbReference type="EMBL" id="NBSK02000003">
    <property type="protein sequence ID" value="KAJ0219453.1"/>
    <property type="molecule type" value="Genomic_DNA"/>
</dbReference>